<feature type="compositionally biased region" description="Polar residues" evidence="6">
    <location>
        <begin position="442"/>
        <end position="453"/>
    </location>
</feature>
<evidence type="ECO:0000256" key="1">
    <source>
        <dbReference type="ARBA" id="ARBA00004123"/>
    </source>
</evidence>
<evidence type="ECO:0000313" key="8">
    <source>
        <dbReference type="EMBL" id="KAL3761456.1"/>
    </source>
</evidence>
<keyword evidence="9" id="KW-1185">Reference proteome</keyword>
<dbReference type="GO" id="GO:0003677">
    <property type="term" value="F:DNA binding"/>
    <property type="evidence" value="ECO:0007669"/>
    <property type="project" value="UniProtKB-KW"/>
</dbReference>
<protein>
    <recommendedName>
        <fullName evidence="7">AP2/ERF domain-containing protein</fullName>
    </recommendedName>
</protein>
<gene>
    <name evidence="8" type="ORF">ACHAWU_007415</name>
</gene>
<keyword evidence="4" id="KW-0804">Transcription</keyword>
<dbReference type="GO" id="GO:0005634">
    <property type="term" value="C:nucleus"/>
    <property type="evidence" value="ECO:0007669"/>
    <property type="project" value="UniProtKB-SubCell"/>
</dbReference>
<keyword evidence="3" id="KW-0238">DNA-binding</keyword>
<reference evidence="8 9" key="1">
    <citation type="submission" date="2024-10" db="EMBL/GenBank/DDBJ databases">
        <title>Updated reference genomes for cyclostephanoid diatoms.</title>
        <authorList>
            <person name="Roberts W.R."/>
            <person name="Alverson A.J."/>
        </authorList>
    </citation>
    <scope>NUCLEOTIDE SEQUENCE [LARGE SCALE GENOMIC DNA]</scope>
    <source>
        <strain evidence="8 9">AJA232-27</strain>
    </source>
</reference>
<feature type="region of interest" description="Disordered" evidence="6">
    <location>
        <begin position="1"/>
        <end position="20"/>
    </location>
</feature>
<dbReference type="EMBL" id="JALLBG020000150">
    <property type="protein sequence ID" value="KAL3761456.1"/>
    <property type="molecule type" value="Genomic_DNA"/>
</dbReference>
<evidence type="ECO:0000259" key="7">
    <source>
        <dbReference type="PROSITE" id="PS51032"/>
    </source>
</evidence>
<feature type="compositionally biased region" description="Polar residues" evidence="6">
    <location>
        <begin position="280"/>
        <end position="297"/>
    </location>
</feature>
<dbReference type="Gene3D" id="3.30.730.10">
    <property type="entry name" value="AP2/ERF domain"/>
    <property type="match status" value="1"/>
</dbReference>
<evidence type="ECO:0000256" key="5">
    <source>
        <dbReference type="ARBA" id="ARBA00023242"/>
    </source>
</evidence>
<evidence type="ECO:0000256" key="4">
    <source>
        <dbReference type="ARBA" id="ARBA00023163"/>
    </source>
</evidence>
<dbReference type="AlphaFoldDB" id="A0ABD3MF81"/>
<feature type="region of interest" description="Disordered" evidence="6">
    <location>
        <begin position="27"/>
        <end position="114"/>
    </location>
</feature>
<comment type="caution">
    <text evidence="8">The sequence shown here is derived from an EMBL/GenBank/DDBJ whole genome shotgun (WGS) entry which is preliminary data.</text>
</comment>
<dbReference type="InterPro" id="IPR036955">
    <property type="entry name" value="AP2/ERF_dom_sf"/>
</dbReference>
<name>A0ABD3MF81_9STRA</name>
<dbReference type="Proteomes" id="UP001530293">
    <property type="component" value="Unassembled WGS sequence"/>
</dbReference>
<evidence type="ECO:0000256" key="2">
    <source>
        <dbReference type="ARBA" id="ARBA00023015"/>
    </source>
</evidence>
<evidence type="ECO:0000256" key="6">
    <source>
        <dbReference type="SAM" id="MobiDB-lite"/>
    </source>
</evidence>
<keyword evidence="5" id="KW-0539">Nucleus</keyword>
<comment type="subcellular location">
    <subcellularLocation>
        <location evidence="1">Nucleus</location>
    </subcellularLocation>
</comment>
<dbReference type="InterPro" id="IPR016177">
    <property type="entry name" value="DNA-bd_dom_sf"/>
</dbReference>
<evidence type="ECO:0000256" key="3">
    <source>
        <dbReference type="ARBA" id="ARBA00023125"/>
    </source>
</evidence>
<feature type="compositionally biased region" description="Polar residues" evidence="6">
    <location>
        <begin position="385"/>
        <end position="395"/>
    </location>
</feature>
<keyword evidence="2" id="KW-0805">Transcription regulation</keyword>
<feature type="compositionally biased region" description="Low complexity" evidence="6">
    <location>
        <begin position="402"/>
        <end position="411"/>
    </location>
</feature>
<organism evidence="8 9">
    <name type="scientific">Discostella pseudostelligera</name>
    <dbReference type="NCBI Taxonomy" id="259834"/>
    <lineage>
        <taxon>Eukaryota</taxon>
        <taxon>Sar</taxon>
        <taxon>Stramenopiles</taxon>
        <taxon>Ochrophyta</taxon>
        <taxon>Bacillariophyta</taxon>
        <taxon>Coscinodiscophyceae</taxon>
        <taxon>Thalassiosirophycidae</taxon>
        <taxon>Stephanodiscales</taxon>
        <taxon>Stephanodiscaceae</taxon>
        <taxon>Discostella</taxon>
    </lineage>
</organism>
<evidence type="ECO:0000313" key="9">
    <source>
        <dbReference type="Proteomes" id="UP001530293"/>
    </source>
</evidence>
<dbReference type="InterPro" id="IPR001471">
    <property type="entry name" value="AP2/ERF_dom"/>
</dbReference>
<accession>A0ABD3MF81</accession>
<dbReference type="SUPFAM" id="SSF54171">
    <property type="entry name" value="DNA-binding domain"/>
    <property type="match status" value="1"/>
</dbReference>
<dbReference type="PROSITE" id="PS51032">
    <property type="entry name" value="AP2_ERF"/>
    <property type="match status" value="1"/>
</dbReference>
<proteinExistence type="predicted"/>
<feature type="domain" description="AP2/ERF" evidence="7">
    <location>
        <begin position="123"/>
        <end position="179"/>
    </location>
</feature>
<feature type="compositionally biased region" description="Polar residues" evidence="6">
    <location>
        <begin position="413"/>
        <end position="433"/>
    </location>
</feature>
<feature type="compositionally biased region" description="Low complexity" evidence="6">
    <location>
        <begin position="82"/>
        <end position="111"/>
    </location>
</feature>
<dbReference type="SMART" id="SM00380">
    <property type="entry name" value="AP2"/>
    <property type="match status" value="1"/>
</dbReference>
<sequence>MNMNLPHYDDKNHPYYAPPPPQYPYGMSSGPYYQHPSSAPMLEPSPVGSGGESFHHHHTMDTTKRQYSPPAAFNEPSKQQKASHSQPHPSSSTSPTTAATSTSSTSLSHITKSARRKKKMYSDFVGVTYNKTHAKYQACITHYRKQHYLGRYKLAVDAALAYDESARLLKGTSWKVNFQTMQDYEKAKAKELESVRRQNGSKVVDVAGSLAAVVMKVEEIASTAGVIRSSSLLPMHSSHNVDSFHSLYEQGQLRPVEEPTCDEGANAMKKEMSTSTIMTTQLPPPNDQSTLLNNTKVTPSPTIPISTPIISTEQQQQQQQGESLFLSPQCSLAETPLPISPNPTRHALGNEKSTPDSVIRPKVLTYRPGGKECGSLPPLSEDGSDTTPSISNSPSKIEGKEASASVKVESASDTKGATTTTGQYSPQKSNAIGTSTTTTTTIFANSPAKNASVSPHKRAAPPPPVIQNGTLAAASALMTLFGNERSPTQKNN</sequence>
<feature type="region of interest" description="Disordered" evidence="6">
    <location>
        <begin position="334"/>
        <end position="466"/>
    </location>
</feature>
<feature type="region of interest" description="Disordered" evidence="6">
    <location>
        <begin position="280"/>
        <end position="299"/>
    </location>
</feature>